<dbReference type="Proteomes" id="UP000095605">
    <property type="component" value="Unassembled WGS sequence"/>
</dbReference>
<evidence type="ECO:0000256" key="6">
    <source>
        <dbReference type="ARBA" id="ARBA00035275"/>
    </source>
</evidence>
<dbReference type="EMBL" id="LPNL01000004">
    <property type="protein sequence ID" value="OEJ88159.1"/>
    <property type="molecule type" value="Genomic_DNA"/>
</dbReference>
<gene>
    <name evidence="7" type="ORF">AWRI3578_g2296</name>
</gene>
<dbReference type="PANTHER" id="PTHR47037">
    <property type="entry name" value="39S RIBOSOMAL PROTEIN L33, MITOCHONDRIAL"/>
    <property type="match status" value="1"/>
</dbReference>
<comment type="similarity">
    <text evidence="2">Belongs to the bacterial ribosomal protein bL33 family.</text>
</comment>
<dbReference type="PANTHER" id="PTHR47037:SF1">
    <property type="entry name" value="LARGE RIBOSOMAL SUBUNIT PROTEIN BL33M"/>
    <property type="match status" value="1"/>
</dbReference>
<protein>
    <recommendedName>
        <fullName evidence="6">Large ribosomal subunit protein bL33m</fullName>
    </recommendedName>
</protein>
<dbReference type="InterPro" id="IPR052008">
    <property type="entry name" value="Mitoribosomal_protein_bL33"/>
</dbReference>
<accession>A0A1E5RMM3</accession>
<comment type="subcellular location">
    <subcellularLocation>
        <location evidence="1">Mitochondrion</location>
    </subcellularLocation>
</comment>
<evidence type="ECO:0000313" key="7">
    <source>
        <dbReference type="EMBL" id="OEJ88159.1"/>
    </source>
</evidence>
<dbReference type="AlphaFoldDB" id="A0A1E5RMM3"/>
<keyword evidence="8" id="KW-1185">Reference proteome</keyword>
<reference evidence="8" key="1">
    <citation type="journal article" date="2016" name="Genome Announc.">
        <title>Genome sequences of three species of Hanseniaspora isolated from spontaneous wine fermentations.</title>
        <authorList>
            <person name="Sternes P.R."/>
            <person name="Lee D."/>
            <person name="Kutyna D.R."/>
            <person name="Borneman A.R."/>
        </authorList>
    </citation>
    <scope>NUCLEOTIDE SEQUENCE [LARGE SCALE GENOMIC DNA]</scope>
    <source>
        <strain evidence="8">AWRI3578</strain>
    </source>
</reference>
<organism evidence="7 8">
    <name type="scientific">Hanseniaspora opuntiae</name>
    <dbReference type="NCBI Taxonomy" id="211096"/>
    <lineage>
        <taxon>Eukaryota</taxon>
        <taxon>Fungi</taxon>
        <taxon>Dikarya</taxon>
        <taxon>Ascomycota</taxon>
        <taxon>Saccharomycotina</taxon>
        <taxon>Saccharomycetes</taxon>
        <taxon>Saccharomycodales</taxon>
        <taxon>Saccharomycodaceae</taxon>
        <taxon>Hanseniaspora</taxon>
    </lineage>
</organism>
<keyword evidence="3" id="KW-0689">Ribosomal protein</keyword>
<dbReference type="GO" id="GO:0005840">
    <property type="term" value="C:ribosome"/>
    <property type="evidence" value="ECO:0007669"/>
    <property type="project" value="UniProtKB-KW"/>
</dbReference>
<evidence type="ECO:0000256" key="2">
    <source>
        <dbReference type="ARBA" id="ARBA00007596"/>
    </source>
</evidence>
<comment type="caution">
    <text evidence="7">The sequence shown here is derived from an EMBL/GenBank/DDBJ whole genome shotgun (WGS) entry which is preliminary data.</text>
</comment>
<dbReference type="GO" id="GO:0005739">
    <property type="term" value="C:mitochondrion"/>
    <property type="evidence" value="ECO:0007669"/>
    <property type="project" value="UniProtKB-SubCell"/>
</dbReference>
<dbReference type="InterPro" id="IPR038584">
    <property type="entry name" value="Ribosomal_bL33_sf"/>
</dbReference>
<dbReference type="GO" id="GO:1990904">
    <property type="term" value="C:ribonucleoprotein complex"/>
    <property type="evidence" value="ECO:0007669"/>
    <property type="project" value="UniProtKB-KW"/>
</dbReference>
<evidence type="ECO:0000313" key="8">
    <source>
        <dbReference type="Proteomes" id="UP000095605"/>
    </source>
</evidence>
<dbReference type="Gene3D" id="2.20.28.120">
    <property type="entry name" value="Ribosomal protein L33"/>
    <property type="match status" value="1"/>
</dbReference>
<name>A0A1E5RMM3_9ASCO</name>
<dbReference type="OrthoDB" id="275534at2759"/>
<dbReference type="InterPro" id="IPR011332">
    <property type="entry name" value="Ribosomal_zn-bd"/>
</dbReference>
<sequence length="66" mass="7335">MAPKSGHSYTAIKLVSQALTGATKTMYVKKTAPRVQLVKYDPIANRHCLFIEDNKRKIRGSATNSK</sequence>
<evidence type="ECO:0000256" key="5">
    <source>
        <dbReference type="ARBA" id="ARBA00023274"/>
    </source>
</evidence>
<dbReference type="GO" id="GO:0006412">
    <property type="term" value="P:translation"/>
    <property type="evidence" value="ECO:0007669"/>
    <property type="project" value="InterPro"/>
</dbReference>
<keyword evidence="4" id="KW-0496">Mitochondrion</keyword>
<evidence type="ECO:0000256" key="3">
    <source>
        <dbReference type="ARBA" id="ARBA00022980"/>
    </source>
</evidence>
<evidence type="ECO:0000256" key="4">
    <source>
        <dbReference type="ARBA" id="ARBA00023128"/>
    </source>
</evidence>
<evidence type="ECO:0000256" key="1">
    <source>
        <dbReference type="ARBA" id="ARBA00004173"/>
    </source>
</evidence>
<dbReference type="SUPFAM" id="SSF57829">
    <property type="entry name" value="Zn-binding ribosomal proteins"/>
    <property type="match status" value="1"/>
</dbReference>
<keyword evidence="5" id="KW-0687">Ribonucleoprotein</keyword>
<proteinExistence type="inferred from homology"/>